<feature type="region of interest" description="Disordered" evidence="9">
    <location>
        <begin position="164"/>
        <end position="186"/>
    </location>
</feature>
<dbReference type="PANTHER" id="PTHR14865">
    <property type="entry name" value="CST COMPLEX SUBUNIT CTC1"/>
    <property type="match status" value="1"/>
</dbReference>
<dbReference type="GO" id="GO:0042162">
    <property type="term" value="F:telomeric DNA binding"/>
    <property type="evidence" value="ECO:0007669"/>
    <property type="project" value="TreeGrafter"/>
</dbReference>
<dbReference type="GO" id="GO:0045740">
    <property type="term" value="P:positive regulation of DNA replication"/>
    <property type="evidence" value="ECO:0007669"/>
    <property type="project" value="TreeGrafter"/>
</dbReference>
<evidence type="ECO:0000256" key="8">
    <source>
        <dbReference type="ARBA" id="ARBA00023242"/>
    </source>
</evidence>
<proteinExistence type="inferred from homology"/>
<feature type="non-terminal residue" evidence="10">
    <location>
        <position position="186"/>
    </location>
</feature>
<dbReference type="GO" id="GO:0003697">
    <property type="term" value="F:single-stranded DNA binding"/>
    <property type="evidence" value="ECO:0007669"/>
    <property type="project" value="InterPro"/>
</dbReference>
<feature type="compositionally biased region" description="Polar residues" evidence="9">
    <location>
        <begin position="171"/>
        <end position="186"/>
    </location>
</feature>
<evidence type="ECO:0000256" key="9">
    <source>
        <dbReference type="SAM" id="MobiDB-lite"/>
    </source>
</evidence>
<evidence type="ECO:0000256" key="3">
    <source>
        <dbReference type="ARBA" id="ARBA00006332"/>
    </source>
</evidence>
<keyword evidence="5" id="KW-0158">Chromosome</keyword>
<dbReference type="Pfam" id="PF15489">
    <property type="entry name" value="CTC1"/>
    <property type="match status" value="1"/>
</dbReference>
<comment type="caution">
    <text evidence="10">The sequence shown here is derived from an EMBL/GenBank/DDBJ whole genome shotgun (WGS) entry which is preliminary data.</text>
</comment>
<dbReference type="EMBL" id="BRZM01002778">
    <property type="protein sequence ID" value="GLD75216.1"/>
    <property type="molecule type" value="Genomic_DNA"/>
</dbReference>
<dbReference type="Proteomes" id="UP001279410">
    <property type="component" value="Unassembled WGS sequence"/>
</dbReference>
<evidence type="ECO:0000256" key="4">
    <source>
        <dbReference type="ARBA" id="ARBA00016175"/>
    </source>
</evidence>
<evidence type="ECO:0000313" key="11">
    <source>
        <dbReference type="Proteomes" id="UP001279410"/>
    </source>
</evidence>
<keyword evidence="6" id="KW-0779">Telomere</keyword>
<keyword evidence="7" id="KW-0238">DNA-binding</keyword>
<sequence length="186" mass="19518">MSHTEEEEPERDVVQSGGTVTEVVSEGAGLYVIDGQVGLCLAYQPSLRRKLRAGDRIQLHHDHFLYRPCPDFPPSMLCTCLRSSLRVTCFSRVGGGAGGGSTCPRRRSVTTVTAGEKHGRGRVPADVSPELAALAQSGYQATSLSPALSALSSSAASWVESSLITGPDSITGPSTDSTPTRTGDSL</sequence>
<dbReference type="InterPro" id="IPR029156">
    <property type="entry name" value="CTC1"/>
</dbReference>
<dbReference type="GO" id="GO:0010833">
    <property type="term" value="P:telomere maintenance via telomere lengthening"/>
    <property type="evidence" value="ECO:0007669"/>
    <property type="project" value="TreeGrafter"/>
</dbReference>
<dbReference type="GO" id="GO:1990879">
    <property type="term" value="C:CST complex"/>
    <property type="evidence" value="ECO:0007669"/>
    <property type="project" value="TreeGrafter"/>
</dbReference>
<reference evidence="10" key="1">
    <citation type="submission" date="2022-08" db="EMBL/GenBank/DDBJ databases">
        <title>Genome sequencing of akame (Lates japonicus).</title>
        <authorList>
            <person name="Hashiguchi Y."/>
            <person name="Takahashi H."/>
        </authorList>
    </citation>
    <scope>NUCLEOTIDE SEQUENCE</scope>
    <source>
        <strain evidence="10">Kochi</strain>
    </source>
</reference>
<evidence type="ECO:0000256" key="2">
    <source>
        <dbReference type="ARBA" id="ARBA00004574"/>
    </source>
</evidence>
<dbReference type="AlphaFoldDB" id="A0AAD3NQA9"/>
<keyword evidence="11" id="KW-1185">Reference proteome</keyword>
<comment type="subcellular location">
    <subcellularLocation>
        <location evidence="2">Chromosome</location>
        <location evidence="2">Telomere</location>
    </subcellularLocation>
    <subcellularLocation>
        <location evidence="1">Nucleus</location>
    </subcellularLocation>
</comment>
<name>A0AAD3NQA9_LATJO</name>
<evidence type="ECO:0000256" key="1">
    <source>
        <dbReference type="ARBA" id="ARBA00004123"/>
    </source>
</evidence>
<dbReference type="InterPro" id="IPR042617">
    <property type="entry name" value="CTC1-like"/>
</dbReference>
<protein>
    <recommendedName>
        <fullName evidence="4">CST complex subunit CTC1</fullName>
    </recommendedName>
</protein>
<evidence type="ECO:0000256" key="7">
    <source>
        <dbReference type="ARBA" id="ARBA00023125"/>
    </source>
</evidence>
<dbReference type="PANTHER" id="PTHR14865:SF2">
    <property type="entry name" value="CST COMPLEX SUBUNIT CTC1"/>
    <property type="match status" value="1"/>
</dbReference>
<organism evidence="10 11">
    <name type="scientific">Lates japonicus</name>
    <name type="common">Japanese lates</name>
    <dbReference type="NCBI Taxonomy" id="270547"/>
    <lineage>
        <taxon>Eukaryota</taxon>
        <taxon>Metazoa</taxon>
        <taxon>Chordata</taxon>
        <taxon>Craniata</taxon>
        <taxon>Vertebrata</taxon>
        <taxon>Euteleostomi</taxon>
        <taxon>Actinopterygii</taxon>
        <taxon>Neopterygii</taxon>
        <taxon>Teleostei</taxon>
        <taxon>Neoteleostei</taxon>
        <taxon>Acanthomorphata</taxon>
        <taxon>Carangaria</taxon>
        <taxon>Carangaria incertae sedis</taxon>
        <taxon>Centropomidae</taxon>
        <taxon>Lates</taxon>
    </lineage>
</organism>
<accession>A0AAD3NQA9</accession>
<evidence type="ECO:0000313" key="10">
    <source>
        <dbReference type="EMBL" id="GLD75216.1"/>
    </source>
</evidence>
<comment type="similarity">
    <text evidence="3">Belongs to the CTC1 family.</text>
</comment>
<evidence type="ECO:0000256" key="5">
    <source>
        <dbReference type="ARBA" id="ARBA00022454"/>
    </source>
</evidence>
<keyword evidence="8" id="KW-0539">Nucleus</keyword>
<evidence type="ECO:0000256" key="6">
    <source>
        <dbReference type="ARBA" id="ARBA00022895"/>
    </source>
</evidence>
<gene>
    <name evidence="10" type="ORF">AKAME5_002654900</name>
</gene>